<dbReference type="Pfam" id="PF02806">
    <property type="entry name" value="Alpha-amylase_C"/>
    <property type="match status" value="1"/>
</dbReference>
<dbReference type="InterPro" id="IPR014756">
    <property type="entry name" value="Ig_E-set"/>
</dbReference>
<dbReference type="Pfam" id="PF02922">
    <property type="entry name" value="CBM_48"/>
    <property type="match status" value="1"/>
</dbReference>
<dbReference type="InterPro" id="IPR013780">
    <property type="entry name" value="Glyco_hydro_b"/>
</dbReference>
<name>A0ABY7GQG3_9GAMM</name>
<gene>
    <name evidence="8" type="ORF">NM686_009555</name>
</gene>
<proteinExistence type="inferred from homology"/>
<dbReference type="RefSeq" id="WP_255187651.1">
    <property type="nucleotide sequence ID" value="NZ_CP113517.1"/>
</dbReference>
<dbReference type="InterPro" id="IPR037439">
    <property type="entry name" value="Branching_enzy"/>
</dbReference>
<dbReference type="SUPFAM" id="SSF51011">
    <property type="entry name" value="Glycosyl hydrolase domain"/>
    <property type="match status" value="1"/>
</dbReference>
<dbReference type="Gene3D" id="2.60.40.10">
    <property type="entry name" value="Immunoglobulins"/>
    <property type="match status" value="1"/>
</dbReference>
<dbReference type="InterPro" id="IPR017853">
    <property type="entry name" value="GH"/>
</dbReference>
<dbReference type="SUPFAM" id="SSF51445">
    <property type="entry name" value="(Trans)glycosidases"/>
    <property type="match status" value="1"/>
</dbReference>
<sequence>MPAAMNHITPNTPMGANLVPDGSGATFRAWAPSALKVHLISEHSGWNPTASNLLNREEQGYWSGFWPNFQDGSRYKFYVVGTGNEGPKRDPYARELSNQPAWPNPNCLLRDPNSYPWHDYDYRTPMFHNLIIYQLHIGAFWSPESGRQAGKFLDVIDRLPYLSDLGVTALQLLPIVEFQTQFSLGYNGTDYFSPENDYECSADEIAQRLPAINALLATKGKPPLTAEALDGASNQLRCLVDLAHLHGLAVIFDVVYNHAGGDFHDESLYFFDRQNQGNNNDSLYFSDIGHAGGLCFALWKQEVRQFLIDNAKFLIEEYHVDGLRHDQVSVLLDANHGTGWRFLQDLNDTCHALDPSCWQNAEHWNVNPPIVNAKHQGGAGFDTCYHDALRDAVRRALEQASAGASANVDMSAIACALWPAGFGQSWKFMQNLETHDEVLEGRKPRIARLADRSDARSWYARSRSRVAAGILLTAPGIPLLFMGQEFLEDKPWSDNVSDLSNLRLYWAGVEGNDKHMIDFHRCMRDLIRLRNDLPALRADGFRVSHVHDLNRVLAFHRWIPGEGRDVLVVVNLNEYTWHHYQLGVPRYGRWFEAFNSDVYDHWVNPWRQGNGGSVFADGGPLHGFNHSIGVALPANTVVVFCL</sequence>
<dbReference type="PIRSF" id="PIRSF000463">
    <property type="entry name" value="GlgB"/>
    <property type="match status" value="1"/>
</dbReference>
<evidence type="ECO:0000256" key="2">
    <source>
        <dbReference type="ARBA" id="ARBA00002953"/>
    </source>
</evidence>
<comment type="catalytic activity">
    <reaction evidence="1">
        <text>Transfers a segment of a (1-&gt;4)-alpha-D-glucan chain to a primary hydroxy group in a similar glucan chain.</text>
        <dbReference type="EC" id="2.4.1.18"/>
    </reaction>
</comment>
<keyword evidence="6" id="KW-0119">Carbohydrate metabolism</keyword>
<dbReference type="InterPro" id="IPR044143">
    <property type="entry name" value="GlgB_N_E_set_prok"/>
</dbReference>
<dbReference type="EMBL" id="CP113517">
    <property type="protein sequence ID" value="WAR46738.1"/>
    <property type="molecule type" value="Genomic_DNA"/>
</dbReference>
<dbReference type="SMART" id="SM00642">
    <property type="entry name" value="Aamy"/>
    <property type="match status" value="1"/>
</dbReference>
<evidence type="ECO:0000259" key="7">
    <source>
        <dbReference type="SMART" id="SM00642"/>
    </source>
</evidence>
<evidence type="ECO:0000256" key="5">
    <source>
        <dbReference type="ARBA" id="ARBA00022679"/>
    </source>
</evidence>
<accession>A0ABY7GQG3</accession>
<organism evidence="8 9">
    <name type="scientific">Methylomonas rapida</name>
    <dbReference type="NCBI Taxonomy" id="2963939"/>
    <lineage>
        <taxon>Bacteria</taxon>
        <taxon>Pseudomonadati</taxon>
        <taxon>Pseudomonadota</taxon>
        <taxon>Gammaproteobacteria</taxon>
        <taxon>Methylococcales</taxon>
        <taxon>Methylococcaceae</taxon>
        <taxon>Methylomonas</taxon>
    </lineage>
</organism>
<evidence type="ECO:0000313" key="9">
    <source>
        <dbReference type="Proteomes" id="UP001162780"/>
    </source>
</evidence>
<comment type="similarity">
    <text evidence="3">Belongs to the glycosyl hydrolase 13 family. GlgB subfamily.</text>
</comment>
<reference evidence="8" key="1">
    <citation type="submission" date="2022-11" db="EMBL/GenBank/DDBJ databases">
        <title>Methylomonas rapida sp. nov., Carotenoid-Producing Obligate Methanotrophs with High Growth Characteristics and Biotechnological Potential.</title>
        <authorList>
            <person name="Tikhonova E.N."/>
            <person name="Suleimanov R.Z."/>
            <person name="Miroshnikov K."/>
            <person name="Oshkin I.Y."/>
            <person name="Belova S.E."/>
            <person name="Danilova O.V."/>
            <person name="Ashikhmin A."/>
            <person name="Konopkin A."/>
            <person name="But S.Y."/>
            <person name="Khmelenina V.N."/>
            <person name="Kuznetsov N."/>
            <person name="Pimenov N.V."/>
            <person name="Dedysh S.N."/>
        </authorList>
    </citation>
    <scope>NUCLEOTIDE SEQUENCE</scope>
    <source>
        <strain evidence="8">MP1</strain>
    </source>
</reference>
<keyword evidence="5" id="KW-0808">Transferase</keyword>
<dbReference type="SUPFAM" id="SSF81296">
    <property type="entry name" value="E set domains"/>
    <property type="match status" value="1"/>
</dbReference>
<evidence type="ECO:0000313" key="8">
    <source>
        <dbReference type="EMBL" id="WAR46738.1"/>
    </source>
</evidence>
<protein>
    <recommendedName>
        <fullName evidence="4">1,4-alpha-glucan branching enzyme</fullName>
        <ecNumber evidence="4">2.4.1.18</ecNumber>
    </recommendedName>
</protein>
<dbReference type="EC" id="2.4.1.18" evidence="4"/>
<dbReference type="CDD" id="cd02855">
    <property type="entry name" value="E_set_GBE_prok_N"/>
    <property type="match status" value="1"/>
</dbReference>
<comment type="function">
    <text evidence="2">Catalyzes the formation of the alpha-1,6-glucosidic linkages in glycogen by scission of a 1,4-alpha-linked oligosaccharide from growing alpha-1,4-glucan chains and the subsequent attachment of the oligosaccharide to the alpha-1,6 position.</text>
</comment>
<dbReference type="InterPro" id="IPR006048">
    <property type="entry name" value="A-amylase/branching_C"/>
</dbReference>
<keyword evidence="9" id="KW-1185">Reference proteome</keyword>
<evidence type="ECO:0000256" key="3">
    <source>
        <dbReference type="ARBA" id="ARBA00009000"/>
    </source>
</evidence>
<dbReference type="InterPro" id="IPR013783">
    <property type="entry name" value="Ig-like_fold"/>
</dbReference>
<evidence type="ECO:0000256" key="6">
    <source>
        <dbReference type="ARBA" id="ARBA00023277"/>
    </source>
</evidence>
<dbReference type="Gene3D" id="2.60.40.1180">
    <property type="entry name" value="Golgi alpha-mannosidase II"/>
    <property type="match status" value="1"/>
</dbReference>
<feature type="domain" description="Glycosyl hydrolase family 13 catalytic" evidence="7">
    <location>
        <begin position="134"/>
        <end position="537"/>
    </location>
</feature>
<dbReference type="InterPro" id="IPR004193">
    <property type="entry name" value="Glyco_hydro_13_N"/>
</dbReference>
<evidence type="ECO:0000256" key="1">
    <source>
        <dbReference type="ARBA" id="ARBA00000826"/>
    </source>
</evidence>
<evidence type="ECO:0000256" key="4">
    <source>
        <dbReference type="ARBA" id="ARBA00012541"/>
    </source>
</evidence>
<dbReference type="PANTHER" id="PTHR43651">
    <property type="entry name" value="1,4-ALPHA-GLUCAN-BRANCHING ENZYME"/>
    <property type="match status" value="1"/>
</dbReference>
<dbReference type="Gene3D" id="3.20.20.80">
    <property type="entry name" value="Glycosidases"/>
    <property type="match status" value="1"/>
</dbReference>
<dbReference type="Proteomes" id="UP001162780">
    <property type="component" value="Chromosome"/>
</dbReference>
<dbReference type="CDD" id="cd11325">
    <property type="entry name" value="AmyAc_GTHase"/>
    <property type="match status" value="1"/>
</dbReference>
<dbReference type="InterPro" id="IPR006047">
    <property type="entry name" value="GH13_cat_dom"/>
</dbReference>